<evidence type="ECO:0000313" key="1">
    <source>
        <dbReference type="EnsemblPlants" id="OMERI07G17580.1"/>
    </source>
</evidence>
<keyword evidence="2" id="KW-1185">Reference proteome</keyword>
<dbReference type="AlphaFoldDB" id="A0A0E0EDX4"/>
<dbReference type="HOGENOM" id="CLU_2675258_0_0_1"/>
<name>A0A0E0EDX4_9ORYZ</name>
<dbReference type="STRING" id="40149.A0A0E0EDX4"/>
<protein>
    <submittedName>
        <fullName evidence="1">Uncharacterized protein</fullName>
    </submittedName>
</protein>
<organism evidence="1">
    <name type="scientific">Oryza meridionalis</name>
    <dbReference type="NCBI Taxonomy" id="40149"/>
    <lineage>
        <taxon>Eukaryota</taxon>
        <taxon>Viridiplantae</taxon>
        <taxon>Streptophyta</taxon>
        <taxon>Embryophyta</taxon>
        <taxon>Tracheophyta</taxon>
        <taxon>Spermatophyta</taxon>
        <taxon>Magnoliopsida</taxon>
        <taxon>Liliopsida</taxon>
        <taxon>Poales</taxon>
        <taxon>Poaceae</taxon>
        <taxon>BOP clade</taxon>
        <taxon>Oryzoideae</taxon>
        <taxon>Oryzeae</taxon>
        <taxon>Oryzinae</taxon>
        <taxon>Oryza</taxon>
    </lineage>
</organism>
<sequence length="75" mass="8422">MAVMYVGKDYCDTSPWHPPLPNLKPFFCNSTKAERDEFYVNSVIVIGEFGGDNYNASLFAGEGLEEAYKFMADVI</sequence>
<dbReference type="Gramene" id="OMERI07G17580.1">
    <property type="protein sequence ID" value="OMERI07G17580.1"/>
    <property type="gene ID" value="OMERI07G17580"/>
</dbReference>
<dbReference type="EnsemblPlants" id="OMERI07G17580.1">
    <property type="protein sequence ID" value="OMERI07G17580.1"/>
    <property type="gene ID" value="OMERI07G17580"/>
</dbReference>
<proteinExistence type="predicted"/>
<reference evidence="1" key="2">
    <citation type="submission" date="2018-05" db="EMBL/GenBank/DDBJ databases">
        <title>OmerRS3 (Oryza meridionalis Reference Sequence Version 3).</title>
        <authorList>
            <person name="Zhang J."/>
            <person name="Kudrna D."/>
            <person name="Lee S."/>
            <person name="Talag J."/>
            <person name="Welchert J."/>
            <person name="Wing R.A."/>
        </authorList>
    </citation>
    <scope>NUCLEOTIDE SEQUENCE [LARGE SCALE GENOMIC DNA]</scope>
    <source>
        <strain evidence="1">cv. OR44</strain>
    </source>
</reference>
<evidence type="ECO:0000313" key="2">
    <source>
        <dbReference type="Proteomes" id="UP000008021"/>
    </source>
</evidence>
<reference evidence="1" key="1">
    <citation type="submission" date="2015-04" db="UniProtKB">
        <authorList>
            <consortium name="EnsemblPlants"/>
        </authorList>
    </citation>
    <scope>IDENTIFICATION</scope>
</reference>
<dbReference type="Proteomes" id="UP000008021">
    <property type="component" value="Chromosome 7"/>
</dbReference>
<accession>A0A0E0EDX4</accession>